<dbReference type="AlphaFoldDB" id="A0A1H7V178"/>
<sequence length="101" mass="11037">MSRKPSFANLRTAATPAPTRTPEPVMPDKPSGASTEGARVRDTMPRVASREGRKQVAGFFSPEMSFAMHTLARRQGRSLQALMAEAFNDVLRKYGESPIGD</sequence>
<gene>
    <name evidence="3" type="ORF">SAMN05216382_3143</name>
</gene>
<dbReference type="Pfam" id="PF20605">
    <property type="entry name" value="Antitox_RHH"/>
    <property type="match status" value="1"/>
</dbReference>
<evidence type="ECO:0000313" key="4">
    <source>
        <dbReference type="Proteomes" id="UP000199214"/>
    </source>
</evidence>
<dbReference type="Proteomes" id="UP000199214">
    <property type="component" value="Unassembled WGS sequence"/>
</dbReference>
<name>A0A1H7V178_9SPHN</name>
<feature type="compositionally biased region" description="Basic and acidic residues" evidence="1">
    <location>
        <begin position="38"/>
        <end position="54"/>
    </location>
</feature>
<dbReference type="InterPro" id="IPR046765">
    <property type="entry name" value="Antitox_RHH"/>
</dbReference>
<feature type="region of interest" description="Disordered" evidence="1">
    <location>
        <begin position="1"/>
        <end position="54"/>
    </location>
</feature>
<dbReference type="STRING" id="1855283.SAMN05216382_3143"/>
<dbReference type="OrthoDB" id="7473744at2"/>
<dbReference type="EMBL" id="FNZZ01000008">
    <property type="protein sequence ID" value="SEM02668.1"/>
    <property type="molecule type" value="Genomic_DNA"/>
</dbReference>
<evidence type="ECO:0000259" key="2">
    <source>
        <dbReference type="Pfam" id="PF20605"/>
    </source>
</evidence>
<reference evidence="4" key="1">
    <citation type="submission" date="2016-10" db="EMBL/GenBank/DDBJ databases">
        <authorList>
            <person name="Varghese N."/>
            <person name="Submissions S."/>
        </authorList>
    </citation>
    <scope>NUCLEOTIDE SEQUENCE [LARGE SCALE GENOMIC DNA]</scope>
    <source>
        <strain evidence="4">JS21-1</strain>
    </source>
</reference>
<protein>
    <recommendedName>
        <fullName evidence="2">Antitoxin-like ribbon-helix-helix domain-containing protein</fullName>
    </recommendedName>
</protein>
<proteinExistence type="predicted"/>
<feature type="domain" description="Antitoxin-like ribbon-helix-helix" evidence="2">
    <location>
        <begin position="50"/>
        <end position="99"/>
    </location>
</feature>
<dbReference type="RefSeq" id="WP_093008018.1">
    <property type="nucleotide sequence ID" value="NZ_FNZZ01000008.1"/>
</dbReference>
<evidence type="ECO:0000256" key="1">
    <source>
        <dbReference type="SAM" id="MobiDB-lite"/>
    </source>
</evidence>
<accession>A0A1H7V178</accession>
<keyword evidence="4" id="KW-1185">Reference proteome</keyword>
<organism evidence="3 4">
    <name type="scientific">Sphingomonas palmae</name>
    <dbReference type="NCBI Taxonomy" id="1855283"/>
    <lineage>
        <taxon>Bacteria</taxon>
        <taxon>Pseudomonadati</taxon>
        <taxon>Pseudomonadota</taxon>
        <taxon>Alphaproteobacteria</taxon>
        <taxon>Sphingomonadales</taxon>
        <taxon>Sphingomonadaceae</taxon>
        <taxon>Sphingomonas</taxon>
    </lineage>
</organism>
<evidence type="ECO:0000313" key="3">
    <source>
        <dbReference type="EMBL" id="SEM02668.1"/>
    </source>
</evidence>